<evidence type="ECO:0000256" key="1">
    <source>
        <dbReference type="ARBA" id="ARBA00004225"/>
    </source>
</evidence>
<keyword evidence="17" id="KW-0732">Signal</keyword>
<feature type="transmembrane region" description="Helical" evidence="16">
    <location>
        <begin position="27"/>
        <end position="52"/>
    </location>
</feature>
<feature type="transmembrane region" description="Helical" evidence="16">
    <location>
        <begin position="216"/>
        <end position="234"/>
    </location>
</feature>
<keyword evidence="10 16" id="KW-1133">Transmembrane helix</keyword>
<feature type="transmembrane region" description="Helical" evidence="16">
    <location>
        <begin position="151"/>
        <end position="169"/>
    </location>
</feature>
<organism evidence="19">
    <name type="scientific">Cichlidogyrus mbirizei</name>
    <dbReference type="NCBI Taxonomy" id="2094302"/>
    <lineage>
        <taxon>Eukaryota</taxon>
        <taxon>Metazoa</taxon>
        <taxon>Spiralia</taxon>
        <taxon>Lophotrochozoa</taxon>
        <taxon>Platyhelminthes</taxon>
        <taxon>Monogenea</taxon>
        <taxon>Monopisthocotylea</taxon>
        <taxon>Dactylogyridea</taxon>
        <taxon>Ancyrocephalidae</taxon>
        <taxon>Cichlidogyrus</taxon>
    </lineage>
</organism>
<keyword evidence="9 16" id="KW-0249">Electron transport</keyword>
<dbReference type="InterPro" id="IPR001750">
    <property type="entry name" value="ND/Mrp_TM"/>
</dbReference>
<name>A0A344ANV3_9PLAT</name>
<evidence type="ECO:0000256" key="3">
    <source>
        <dbReference type="ARBA" id="ARBA00012944"/>
    </source>
</evidence>
<comment type="catalytic activity">
    <reaction evidence="15 16">
        <text>a ubiquinone + NADH + 5 H(+)(in) = a ubiquinol + NAD(+) + 4 H(+)(out)</text>
        <dbReference type="Rhea" id="RHEA:29091"/>
        <dbReference type="Rhea" id="RHEA-COMP:9565"/>
        <dbReference type="Rhea" id="RHEA-COMP:9566"/>
        <dbReference type="ChEBI" id="CHEBI:15378"/>
        <dbReference type="ChEBI" id="CHEBI:16389"/>
        <dbReference type="ChEBI" id="CHEBI:17976"/>
        <dbReference type="ChEBI" id="CHEBI:57540"/>
        <dbReference type="ChEBI" id="CHEBI:57945"/>
        <dbReference type="EC" id="7.1.1.2"/>
    </reaction>
</comment>
<feature type="transmembrane region" description="Helical" evidence="16">
    <location>
        <begin position="181"/>
        <end position="204"/>
    </location>
</feature>
<evidence type="ECO:0000256" key="5">
    <source>
        <dbReference type="ARBA" id="ARBA00022448"/>
    </source>
</evidence>
<dbReference type="GO" id="GO:0048039">
    <property type="term" value="F:ubiquinone binding"/>
    <property type="evidence" value="ECO:0007669"/>
    <property type="project" value="TreeGrafter"/>
</dbReference>
<evidence type="ECO:0000256" key="11">
    <source>
        <dbReference type="ARBA" id="ARBA00023027"/>
    </source>
</evidence>
<feature type="transmembrane region" description="Helical" evidence="16">
    <location>
        <begin position="241"/>
        <end position="261"/>
    </location>
</feature>
<evidence type="ECO:0000256" key="12">
    <source>
        <dbReference type="ARBA" id="ARBA00023075"/>
    </source>
</evidence>
<keyword evidence="11 16" id="KW-0520">NAD</keyword>
<evidence type="ECO:0000256" key="10">
    <source>
        <dbReference type="ARBA" id="ARBA00022989"/>
    </source>
</evidence>
<feature type="transmembrane region" description="Helical" evidence="16">
    <location>
        <begin position="59"/>
        <end position="78"/>
    </location>
</feature>
<evidence type="ECO:0000259" key="18">
    <source>
        <dbReference type="Pfam" id="PF00361"/>
    </source>
</evidence>
<evidence type="ECO:0000256" key="14">
    <source>
        <dbReference type="ARBA" id="ARBA00023136"/>
    </source>
</evidence>
<dbReference type="PRINTS" id="PR01437">
    <property type="entry name" value="NUOXDRDTASE4"/>
</dbReference>
<feature type="transmembrane region" description="Helical" evidence="16">
    <location>
        <begin position="348"/>
        <end position="368"/>
    </location>
</feature>
<gene>
    <name evidence="19" type="primary">ND4</name>
</gene>
<evidence type="ECO:0000256" key="4">
    <source>
        <dbReference type="ARBA" id="ARBA00021006"/>
    </source>
</evidence>
<dbReference type="PANTHER" id="PTHR43507:SF20">
    <property type="entry name" value="NADH-UBIQUINONE OXIDOREDUCTASE CHAIN 4"/>
    <property type="match status" value="1"/>
</dbReference>
<evidence type="ECO:0000256" key="2">
    <source>
        <dbReference type="ARBA" id="ARBA00009025"/>
    </source>
</evidence>
<dbReference type="EMBL" id="MG970257">
    <property type="protein sequence ID" value="AWW03138.1"/>
    <property type="molecule type" value="Genomic_DNA"/>
</dbReference>
<dbReference type="AlphaFoldDB" id="A0A344ANV3"/>
<dbReference type="EC" id="7.1.1.2" evidence="3 16"/>
<reference evidence="19" key="2">
    <citation type="submission" date="2018-02" db="EMBL/GenBank/DDBJ databases">
        <authorList>
            <person name="Vanhove M.P.M."/>
            <person name="Briscoe A.G."/>
            <person name="Jorissen M.W.P."/>
            <person name="Littlewood D.T.J."/>
            <person name="Huyse T."/>
        </authorList>
    </citation>
    <scope>NUCLEOTIDE SEQUENCE</scope>
</reference>
<keyword evidence="5 16" id="KW-0813">Transport</keyword>
<evidence type="ECO:0000256" key="13">
    <source>
        <dbReference type="ARBA" id="ARBA00023128"/>
    </source>
</evidence>
<evidence type="ECO:0000256" key="16">
    <source>
        <dbReference type="RuleBase" id="RU003297"/>
    </source>
</evidence>
<keyword evidence="12 16" id="KW-0830">Ubiquinone</keyword>
<feature type="transmembrane region" description="Helical" evidence="16">
    <location>
        <begin position="108"/>
        <end position="131"/>
    </location>
</feature>
<feature type="transmembrane region" description="Helical" evidence="16">
    <location>
        <begin position="296"/>
        <end position="318"/>
    </location>
</feature>
<dbReference type="InterPro" id="IPR003918">
    <property type="entry name" value="NADH_UbQ_OxRdtase"/>
</dbReference>
<feature type="transmembrane region" description="Helical" evidence="16">
    <location>
        <begin position="267"/>
        <end position="289"/>
    </location>
</feature>
<dbReference type="GO" id="GO:0015990">
    <property type="term" value="P:electron transport coupled proton transport"/>
    <property type="evidence" value="ECO:0007669"/>
    <property type="project" value="TreeGrafter"/>
</dbReference>
<keyword evidence="14 16" id="KW-0472">Membrane</keyword>
<evidence type="ECO:0000256" key="15">
    <source>
        <dbReference type="ARBA" id="ARBA00049551"/>
    </source>
</evidence>
<dbReference type="Pfam" id="PF00361">
    <property type="entry name" value="Proton_antipo_M"/>
    <property type="match status" value="1"/>
</dbReference>
<keyword evidence="6 16" id="KW-0679">Respiratory chain</keyword>
<keyword evidence="13 16" id="KW-0496">Mitochondrion</keyword>
<feature type="transmembrane region" description="Helical" evidence="16">
    <location>
        <begin position="84"/>
        <end position="101"/>
    </location>
</feature>
<feature type="chain" id="PRO_5016608203" description="NADH-ubiquinone oxidoreductase chain 4" evidence="17">
    <location>
        <begin position="18"/>
        <end position="403"/>
    </location>
</feature>
<evidence type="ECO:0000256" key="8">
    <source>
        <dbReference type="ARBA" id="ARBA00022967"/>
    </source>
</evidence>
<keyword evidence="8" id="KW-1278">Translocase</keyword>
<accession>A0A344ANV3</accession>
<geneLocation type="mitochondrion" evidence="19"/>
<evidence type="ECO:0000313" key="19">
    <source>
        <dbReference type="EMBL" id="AWW03138.1"/>
    </source>
</evidence>
<dbReference type="PANTHER" id="PTHR43507">
    <property type="entry name" value="NADH-UBIQUINONE OXIDOREDUCTASE CHAIN 4"/>
    <property type="match status" value="1"/>
</dbReference>
<reference evidence="19" key="1">
    <citation type="journal article" date="2018" name="BMC Genomics">
        <title>The first next-generation sequencing approach to the mitochondrial phylogeny of African monogenean parasites (Platyhelminthes: Gyrodactylidae and Dactylogyridae).</title>
        <authorList>
            <person name="Vanhove M.P.M."/>
            <person name="Briscoe A.G."/>
            <person name="Jorissen M.W.P."/>
            <person name="Littlewood D.T.J."/>
            <person name="Huyse T."/>
        </authorList>
    </citation>
    <scope>NUCLEOTIDE SEQUENCE</scope>
</reference>
<comment type="similarity">
    <text evidence="2 16">Belongs to the complex I subunit 4 family.</text>
</comment>
<dbReference type="GO" id="GO:0003954">
    <property type="term" value="F:NADH dehydrogenase activity"/>
    <property type="evidence" value="ECO:0007669"/>
    <property type="project" value="TreeGrafter"/>
</dbReference>
<evidence type="ECO:0000256" key="9">
    <source>
        <dbReference type="ARBA" id="ARBA00022982"/>
    </source>
</evidence>
<feature type="transmembrane region" description="Helical" evidence="16">
    <location>
        <begin position="380"/>
        <end position="400"/>
    </location>
</feature>
<protein>
    <recommendedName>
        <fullName evidence="4 16">NADH-ubiquinone oxidoreductase chain 4</fullName>
        <ecNumber evidence="3 16">7.1.1.2</ecNumber>
    </recommendedName>
</protein>
<evidence type="ECO:0000256" key="6">
    <source>
        <dbReference type="ARBA" id="ARBA00022660"/>
    </source>
</evidence>
<proteinExistence type="inferred from homology"/>
<keyword evidence="7 16" id="KW-0812">Transmembrane</keyword>
<comment type="function">
    <text evidence="16">Core subunit of the mitochondrial membrane respiratory chain NADH dehydrogenase (Complex I) which catalyzes electron transfer from NADH through the respiratory chain, using ubiquinone as an electron acceptor. Essential for the catalytic activity and assembly of complex I.</text>
</comment>
<evidence type="ECO:0000256" key="7">
    <source>
        <dbReference type="ARBA" id="ARBA00022692"/>
    </source>
</evidence>
<feature type="signal peptide" evidence="17">
    <location>
        <begin position="1"/>
        <end position="17"/>
    </location>
</feature>
<dbReference type="GO" id="GO:0008137">
    <property type="term" value="F:NADH dehydrogenase (ubiquinone) activity"/>
    <property type="evidence" value="ECO:0007669"/>
    <property type="project" value="UniProtKB-UniRule"/>
</dbReference>
<evidence type="ECO:0000256" key="17">
    <source>
        <dbReference type="SAM" id="SignalP"/>
    </source>
</evidence>
<dbReference type="GO" id="GO:0031966">
    <property type="term" value="C:mitochondrial membrane"/>
    <property type="evidence" value="ECO:0007669"/>
    <property type="project" value="UniProtKB-SubCell"/>
</dbReference>
<sequence length="403" mass="44170">MVLSYVCLLVFVAVAASVQDFVNVGSYISLDFVGCALSFISILLMIFFFIFCGSVIGKLEAVLIGISSIFSVVCFLSNDTMVFWVSYELAIIPLVYSLLLGSPYSERFLAFWYLLGYVCLTSLPLLFSIQYVNFLAHTTNMGFKYGLEGPGGFILGVIMFILFSTKIPLPPFHAWLPIVHAEASTIVSVWLSGFIMKLGIIGMYRFVLPLIQDNSNMITVLIGYSVAILLSCLSELDTKRWLAYLSLGHIVIAVVGLLNSEGVNSEAPIYCLGHGFSASLLFICFLFIYESFGSRSWLAVSLAGRISVGFLLVISTSLLTAASFPPSLNFFAEIFILGLSFHSLNIILAYLFYLLVGGLIPVLILAYLVCSSGESHGNGVPSFGILFSLYIVALSTYVFFMML</sequence>
<dbReference type="GO" id="GO:0042773">
    <property type="term" value="P:ATP synthesis coupled electron transport"/>
    <property type="evidence" value="ECO:0007669"/>
    <property type="project" value="InterPro"/>
</dbReference>
<feature type="domain" description="NADH:quinone oxidoreductase/Mrp antiporter transmembrane" evidence="18">
    <location>
        <begin position="77"/>
        <end position="351"/>
    </location>
</feature>
<comment type="subcellular location">
    <subcellularLocation>
        <location evidence="1 16">Mitochondrion membrane</location>
        <topology evidence="1 16">Multi-pass membrane protein</topology>
    </subcellularLocation>
</comment>